<proteinExistence type="predicted"/>
<accession>A0A2P2QUV5</accession>
<name>A0A2P2QUV5_RHIMU</name>
<dbReference type="AlphaFoldDB" id="A0A2P2QUV5"/>
<dbReference type="EMBL" id="GGEC01090299">
    <property type="protein sequence ID" value="MBX70783.1"/>
    <property type="molecule type" value="Transcribed_RNA"/>
</dbReference>
<sequence>MDFSTGIRQMCIGGSNTNALYNCVICIQHGSFSKAVER</sequence>
<protein>
    <submittedName>
        <fullName evidence="1">Uncharacterized protein</fullName>
    </submittedName>
</protein>
<organism evidence="1">
    <name type="scientific">Rhizophora mucronata</name>
    <name type="common">Asiatic mangrove</name>
    <dbReference type="NCBI Taxonomy" id="61149"/>
    <lineage>
        <taxon>Eukaryota</taxon>
        <taxon>Viridiplantae</taxon>
        <taxon>Streptophyta</taxon>
        <taxon>Embryophyta</taxon>
        <taxon>Tracheophyta</taxon>
        <taxon>Spermatophyta</taxon>
        <taxon>Magnoliopsida</taxon>
        <taxon>eudicotyledons</taxon>
        <taxon>Gunneridae</taxon>
        <taxon>Pentapetalae</taxon>
        <taxon>rosids</taxon>
        <taxon>fabids</taxon>
        <taxon>Malpighiales</taxon>
        <taxon>Rhizophoraceae</taxon>
        <taxon>Rhizophora</taxon>
    </lineage>
</organism>
<evidence type="ECO:0000313" key="1">
    <source>
        <dbReference type="EMBL" id="MBX70783.1"/>
    </source>
</evidence>
<reference evidence="1" key="1">
    <citation type="submission" date="2018-02" db="EMBL/GenBank/DDBJ databases">
        <title>Rhizophora mucronata_Transcriptome.</title>
        <authorList>
            <person name="Meera S.P."/>
            <person name="Sreeshan A."/>
            <person name="Augustine A."/>
        </authorList>
    </citation>
    <scope>NUCLEOTIDE SEQUENCE</scope>
    <source>
        <tissue evidence="1">Leaf</tissue>
    </source>
</reference>